<dbReference type="GO" id="GO:0005737">
    <property type="term" value="C:cytoplasm"/>
    <property type="evidence" value="ECO:0007669"/>
    <property type="project" value="UniProtKB-SubCell"/>
</dbReference>
<dbReference type="InterPro" id="IPR036695">
    <property type="entry name" value="Arg-tRNA-synth_N_sf"/>
</dbReference>
<dbReference type="PRINTS" id="PR01038">
    <property type="entry name" value="TRNASYNTHARG"/>
</dbReference>
<evidence type="ECO:0000256" key="4">
    <source>
        <dbReference type="ARBA" id="ARBA00012837"/>
    </source>
</evidence>
<dbReference type="PANTHER" id="PTHR11956:SF5">
    <property type="entry name" value="ARGININE--TRNA LIGASE, CYTOPLASMIC"/>
    <property type="match status" value="1"/>
</dbReference>
<keyword evidence="17" id="KW-1185">Reference proteome</keyword>
<comment type="subunit">
    <text evidence="3">Monomer.</text>
</comment>
<evidence type="ECO:0000256" key="7">
    <source>
        <dbReference type="ARBA" id="ARBA00022741"/>
    </source>
</evidence>
<dbReference type="Pfam" id="PF05746">
    <property type="entry name" value="DALR_1"/>
    <property type="match status" value="1"/>
</dbReference>
<evidence type="ECO:0000256" key="10">
    <source>
        <dbReference type="ARBA" id="ARBA00023146"/>
    </source>
</evidence>
<keyword evidence="10 13" id="KW-0030">Aminoacyl-tRNA synthetase</keyword>
<dbReference type="SMART" id="SM00836">
    <property type="entry name" value="DALR_1"/>
    <property type="match status" value="1"/>
</dbReference>
<dbReference type="HAMAP" id="MF_00123">
    <property type="entry name" value="Arg_tRNA_synth"/>
    <property type="match status" value="1"/>
</dbReference>
<evidence type="ECO:0000259" key="15">
    <source>
        <dbReference type="SMART" id="SM01016"/>
    </source>
</evidence>
<dbReference type="SUPFAM" id="SSF52374">
    <property type="entry name" value="Nucleotidylyl transferase"/>
    <property type="match status" value="1"/>
</dbReference>
<keyword evidence="7 13" id="KW-0547">Nucleotide-binding</keyword>
<dbReference type="GO" id="GO:0006420">
    <property type="term" value="P:arginyl-tRNA aminoacylation"/>
    <property type="evidence" value="ECO:0007669"/>
    <property type="project" value="InterPro"/>
</dbReference>
<evidence type="ECO:0000313" key="17">
    <source>
        <dbReference type="Proteomes" id="UP001162131"/>
    </source>
</evidence>
<dbReference type="NCBIfam" id="TIGR00456">
    <property type="entry name" value="argS"/>
    <property type="match status" value="1"/>
</dbReference>
<proteinExistence type="inferred from homology"/>
<comment type="caution">
    <text evidence="16">The sequence shown here is derived from an EMBL/GenBank/DDBJ whole genome shotgun (WGS) entry which is preliminary data.</text>
</comment>
<feature type="domain" description="Arginyl tRNA synthetase N-terminal" evidence="15">
    <location>
        <begin position="6"/>
        <end position="94"/>
    </location>
</feature>
<dbReference type="Proteomes" id="UP001162131">
    <property type="component" value="Unassembled WGS sequence"/>
</dbReference>
<comment type="subcellular location">
    <subcellularLocation>
        <location evidence="1">Cytoplasm</location>
    </subcellularLocation>
</comment>
<feature type="domain" description="DALR anticodon binding" evidence="14">
    <location>
        <begin position="469"/>
        <end position="584"/>
    </location>
</feature>
<dbReference type="Pfam" id="PF03485">
    <property type="entry name" value="Arg_tRNA_synt_N"/>
    <property type="match status" value="1"/>
</dbReference>
<evidence type="ECO:0000256" key="9">
    <source>
        <dbReference type="ARBA" id="ARBA00022917"/>
    </source>
</evidence>
<evidence type="ECO:0000256" key="3">
    <source>
        <dbReference type="ARBA" id="ARBA00011245"/>
    </source>
</evidence>
<dbReference type="SMART" id="SM01016">
    <property type="entry name" value="Arg_tRNA_synt_N"/>
    <property type="match status" value="1"/>
</dbReference>
<evidence type="ECO:0000256" key="12">
    <source>
        <dbReference type="ARBA" id="ARBA00049339"/>
    </source>
</evidence>
<dbReference type="CDD" id="cd00671">
    <property type="entry name" value="ArgRS_core"/>
    <property type="match status" value="1"/>
</dbReference>
<dbReference type="InterPro" id="IPR008909">
    <property type="entry name" value="DALR_anticod-bd"/>
</dbReference>
<dbReference type="FunFam" id="1.10.730.10:FF:000006">
    <property type="entry name" value="Arginyl-tRNA synthetase 2, mitochondrial"/>
    <property type="match status" value="1"/>
</dbReference>
<dbReference type="SUPFAM" id="SSF55190">
    <property type="entry name" value="Arginyl-tRNA synthetase (ArgRS), N-terminal 'additional' domain"/>
    <property type="match status" value="1"/>
</dbReference>
<dbReference type="InterPro" id="IPR014729">
    <property type="entry name" value="Rossmann-like_a/b/a_fold"/>
</dbReference>
<organism evidence="16 17">
    <name type="scientific">Blepharisma stoltei</name>
    <dbReference type="NCBI Taxonomy" id="1481888"/>
    <lineage>
        <taxon>Eukaryota</taxon>
        <taxon>Sar</taxon>
        <taxon>Alveolata</taxon>
        <taxon>Ciliophora</taxon>
        <taxon>Postciliodesmatophora</taxon>
        <taxon>Heterotrichea</taxon>
        <taxon>Heterotrichida</taxon>
        <taxon>Blepharismidae</taxon>
        <taxon>Blepharisma</taxon>
    </lineage>
</organism>
<dbReference type="AlphaFoldDB" id="A0AAU9JPC1"/>
<dbReference type="InterPro" id="IPR035684">
    <property type="entry name" value="ArgRS_core"/>
</dbReference>
<dbReference type="Gene3D" id="3.40.50.620">
    <property type="entry name" value="HUPs"/>
    <property type="match status" value="1"/>
</dbReference>
<reference evidence="16" key="1">
    <citation type="submission" date="2021-09" db="EMBL/GenBank/DDBJ databases">
        <authorList>
            <consortium name="AG Swart"/>
            <person name="Singh M."/>
            <person name="Singh A."/>
            <person name="Seah K."/>
            <person name="Emmerich C."/>
        </authorList>
    </citation>
    <scope>NUCLEOTIDE SEQUENCE</scope>
    <source>
        <strain evidence="16">ATCC30299</strain>
    </source>
</reference>
<dbReference type="PROSITE" id="PS00178">
    <property type="entry name" value="AA_TRNA_LIGASE_I"/>
    <property type="match status" value="1"/>
</dbReference>
<dbReference type="Gene3D" id="3.30.1360.70">
    <property type="entry name" value="Arginyl tRNA synthetase N-terminal domain"/>
    <property type="match status" value="1"/>
</dbReference>
<dbReference type="EC" id="6.1.1.19" evidence="4"/>
<comment type="catalytic activity">
    <reaction evidence="12">
        <text>tRNA(Arg) + L-arginine + ATP = L-arginyl-tRNA(Arg) + AMP + diphosphate</text>
        <dbReference type="Rhea" id="RHEA:20301"/>
        <dbReference type="Rhea" id="RHEA-COMP:9658"/>
        <dbReference type="Rhea" id="RHEA-COMP:9673"/>
        <dbReference type="ChEBI" id="CHEBI:30616"/>
        <dbReference type="ChEBI" id="CHEBI:32682"/>
        <dbReference type="ChEBI" id="CHEBI:33019"/>
        <dbReference type="ChEBI" id="CHEBI:78442"/>
        <dbReference type="ChEBI" id="CHEBI:78513"/>
        <dbReference type="ChEBI" id="CHEBI:456215"/>
        <dbReference type="EC" id="6.1.1.19"/>
    </reaction>
</comment>
<protein>
    <recommendedName>
        <fullName evidence="4">arginine--tRNA ligase</fullName>
        <ecNumber evidence="4">6.1.1.19</ecNumber>
    </recommendedName>
    <alternativeName>
        <fullName evidence="11">Arginyl-tRNA synthetase</fullName>
    </alternativeName>
</protein>
<keyword evidence="8 13" id="KW-0067">ATP-binding</keyword>
<dbReference type="GO" id="GO:0004814">
    <property type="term" value="F:arginine-tRNA ligase activity"/>
    <property type="evidence" value="ECO:0007669"/>
    <property type="project" value="UniProtKB-EC"/>
</dbReference>
<dbReference type="PANTHER" id="PTHR11956">
    <property type="entry name" value="ARGINYL-TRNA SYNTHETASE"/>
    <property type="match status" value="1"/>
</dbReference>
<sequence length="584" mass="65421">MQSIIGVIKHNLLQAIQAAVPVTEPIIVTPAAAKFKTDFISPIALAIFNKHKKEGCFGFKNPQELAQAISSHITQNEVIQSIEVAGNGFLNIHIQPEYLASLIHSISASGKLQVNLNVERQKVLVDFSSPNIAKEMHVGHLRSTIIGDAICRCLEFLGHEVLRTNHLGDWGTQFGMLLTYLNDTYPDWETNAPDISDLETFYKAAKGRFDQEPEFKERSRLKVVDLQGGEENAIKAWKYIYKVSRDYLQIIYDRLDIKIEDCGESFYNPMLPGITQELVEKGFAVQSEGALCFHVPGFELPLMVQKSDGGYGYDSTDLAAAKYRLLDLGVKRAIYVTDMGQNPHFLTIFEAAKLIGWHRPPETRMDHAGFGVVLGEDGKKFKTRSGESVKLITLLDEAHSRAKEQLLKRSNEPEIGQQTHLNPSDFENAAEAIGVSAIKYYDLKQNRISTYEFSFDRMLDPRGNTAVYLIYAYARICSILDKAGQEAVSAALGSPCILTASQERALALWICRFPDTLETVIEELSLNKLCDLIYEVTTKFSEFYSNCKVIGSPEQASRLQLCLATKFMLLESFTLLGIKPLERI</sequence>
<name>A0AAU9JPC1_9CILI</name>
<dbReference type="InterPro" id="IPR009080">
    <property type="entry name" value="tRNAsynth_Ia_anticodon-bd"/>
</dbReference>
<evidence type="ECO:0000256" key="6">
    <source>
        <dbReference type="ARBA" id="ARBA00022598"/>
    </source>
</evidence>
<dbReference type="GO" id="GO:0005524">
    <property type="term" value="F:ATP binding"/>
    <property type="evidence" value="ECO:0007669"/>
    <property type="project" value="UniProtKB-KW"/>
</dbReference>
<dbReference type="SUPFAM" id="SSF47323">
    <property type="entry name" value="Anticodon-binding domain of a subclass of class I aminoacyl-tRNA synthetases"/>
    <property type="match status" value="1"/>
</dbReference>
<evidence type="ECO:0000256" key="8">
    <source>
        <dbReference type="ARBA" id="ARBA00022840"/>
    </source>
</evidence>
<keyword evidence="9 13" id="KW-0648">Protein biosynthesis</keyword>
<evidence type="ECO:0000256" key="13">
    <source>
        <dbReference type="RuleBase" id="RU363038"/>
    </source>
</evidence>
<dbReference type="Pfam" id="PF00750">
    <property type="entry name" value="tRNA-synt_1d"/>
    <property type="match status" value="1"/>
</dbReference>
<dbReference type="EMBL" id="CAJZBQ010000040">
    <property type="protein sequence ID" value="CAG9326331.1"/>
    <property type="molecule type" value="Genomic_DNA"/>
</dbReference>
<evidence type="ECO:0000259" key="14">
    <source>
        <dbReference type="SMART" id="SM00836"/>
    </source>
</evidence>
<dbReference type="InterPro" id="IPR005148">
    <property type="entry name" value="Arg-tRNA-synth_N"/>
</dbReference>
<keyword evidence="5" id="KW-0963">Cytoplasm</keyword>
<keyword evidence="6 13" id="KW-0436">Ligase</keyword>
<comment type="similarity">
    <text evidence="2 13">Belongs to the class-I aminoacyl-tRNA synthetase family.</text>
</comment>
<gene>
    <name evidence="16" type="ORF">BSTOLATCC_MIC40759</name>
</gene>
<dbReference type="FunFam" id="3.40.50.620:FF:000116">
    <property type="entry name" value="Arginine--tRNA ligase"/>
    <property type="match status" value="1"/>
</dbReference>
<evidence type="ECO:0000256" key="1">
    <source>
        <dbReference type="ARBA" id="ARBA00004496"/>
    </source>
</evidence>
<evidence type="ECO:0000256" key="2">
    <source>
        <dbReference type="ARBA" id="ARBA00005594"/>
    </source>
</evidence>
<evidence type="ECO:0000256" key="11">
    <source>
        <dbReference type="ARBA" id="ARBA00033033"/>
    </source>
</evidence>
<evidence type="ECO:0000256" key="5">
    <source>
        <dbReference type="ARBA" id="ARBA00022490"/>
    </source>
</evidence>
<dbReference type="InterPro" id="IPR001278">
    <property type="entry name" value="Arg-tRNA-ligase"/>
</dbReference>
<accession>A0AAU9JPC1</accession>
<evidence type="ECO:0000313" key="16">
    <source>
        <dbReference type="EMBL" id="CAG9326331.1"/>
    </source>
</evidence>
<dbReference type="Gene3D" id="1.10.730.10">
    <property type="entry name" value="Isoleucyl-tRNA Synthetase, Domain 1"/>
    <property type="match status" value="1"/>
</dbReference>
<dbReference type="InterPro" id="IPR001412">
    <property type="entry name" value="aa-tRNA-synth_I_CS"/>
</dbReference>